<dbReference type="InterPro" id="IPR011009">
    <property type="entry name" value="Kinase-like_dom_sf"/>
</dbReference>
<feature type="domain" description="Aminoglycoside phosphotransferase" evidence="1">
    <location>
        <begin position="42"/>
        <end position="265"/>
    </location>
</feature>
<dbReference type="PANTHER" id="PTHR21310:SF42">
    <property type="entry name" value="BIFUNCTIONAL AAC_APH"/>
    <property type="match status" value="1"/>
</dbReference>
<dbReference type="Proteomes" id="UP001317322">
    <property type="component" value="Chromosome"/>
</dbReference>
<keyword evidence="3" id="KW-1185">Reference proteome</keyword>
<sequence length="302" mass="32279">MTVPTPTHPKIEIDVTADLARALLADQHPDLASLPLHGRTFGWDNLTWRLGDDLALRFPVREMSSTLVESEQRWLPVLAPRLPVPVPVPVRDGRPALGYPWAWSVVPWLAGEQVAATAVASRTAWAGELAAALAALHSPAPRDAPVNPYRGVPLADRYDVMAGRLASDVPHADALRAALRAGLAAPPWDGHPVWVHGDPHPGNLVSHDGHLTGLIDFGDLCAGDPASDLATAWLTFDAAGREVFVARTQAAHAWDDATWVRARAWAASYVSVLLAHPDEYPLMAAVGRHAATQVAADVGLQG</sequence>
<dbReference type="RefSeq" id="WP_227562845.1">
    <property type="nucleotide sequence ID" value="NZ_CP101989.1"/>
</dbReference>
<dbReference type="InterPro" id="IPR051678">
    <property type="entry name" value="AGP_Transferase"/>
</dbReference>
<dbReference type="Pfam" id="PF01636">
    <property type="entry name" value="APH"/>
    <property type="match status" value="1"/>
</dbReference>
<evidence type="ECO:0000313" key="2">
    <source>
        <dbReference type="EMBL" id="UUI66795.1"/>
    </source>
</evidence>
<dbReference type="Gene3D" id="3.90.1200.10">
    <property type="match status" value="1"/>
</dbReference>
<evidence type="ECO:0000313" key="3">
    <source>
        <dbReference type="Proteomes" id="UP001317322"/>
    </source>
</evidence>
<gene>
    <name evidence="2" type="ORF">NP075_08885</name>
</gene>
<dbReference type="InterPro" id="IPR002575">
    <property type="entry name" value="Aminoglycoside_PTrfase"/>
</dbReference>
<organism evidence="2 3">
    <name type="scientific">Cellulomonas wangsupingiae</name>
    <dbReference type="NCBI Taxonomy" id="2968085"/>
    <lineage>
        <taxon>Bacteria</taxon>
        <taxon>Bacillati</taxon>
        <taxon>Actinomycetota</taxon>
        <taxon>Actinomycetes</taxon>
        <taxon>Micrococcales</taxon>
        <taxon>Cellulomonadaceae</taxon>
        <taxon>Cellulomonas</taxon>
    </lineage>
</organism>
<evidence type="ECO:0000259" key="1">
    <source>
        <dbReference type="Pfam" id="PF01636"/>
    </source>
</evidence>
<dbReference type="PANTHER" id="PTHR21310">
    <property type="entry name" value="AMINOGLYCOSIDE PHOSPHOTRANSFERASE-RELATED-RELATED"/>
    <property type="match status" value="1"/>
</dbReference>
<proteinExistence type="predicted"/>
<dbReference type="SUPFAM" id="SSF56112">
    <property type="entry name" value="Protein kinase-like (PK-like)"/>
    <property type="match status" value="1"/>
</dbReference>
<dbReference type="EMBL" id="CP101989">
    <property type="protein sequence ID" value="UUI66795.1"/>
    <property type="molecule type" value="Genomic_DNA"/>
</dbReference>
<protein>
    <submittedName>
        <fullName evidence="2">Aminoglycoside phosphotransferase family protein</fullName>
    </submittedName>
</protein>
<accession>A0ABY5KA44</accession>
<dbReference type="Gene3D" id="3.30.200.20">
    <property type="entry name" value="Phosphorylase Kinase, domain 1"/>
    <property type="match status" value="1"/>
</dbReference>
<dbReference type="CDD" id="cd05155">
    <property type="entry name" value="APH_ChoK_like_1"/>
    <property type="match status" value="1"/>
</dbReference>
<name>A0ABY5KA44_9CELL</name>
<reference evidence="2 3" key="1">
    <citation type="submission" date="2022-07" db="EMBL/GenBank/DDBJ databases">
        <title>Novel species in genus cellulomonas.</title>
        <authorList>
            <person name="Ye L."/>
        </authorList>
    </citation>
    <scope>NUCLEOTIDE SEQUENCE [LARGE SCALE GENOMIC DNA]</scope>
    <source>
        <strain evidence="3">zg-Y908</strain>
    </source>
</reference>